<protein>
    <recommendedName>
        <fullName evidence="3">protochlorophyllide reductase</fullName>
        <ecNumber evidence="3">1.3.1.33</ecNumber>
    </recommendedName>
</protein>
<dbReference type="AlphaFoldDB" id="A0A7S0C8F0"/>
<proteinExistence type="inferred from homology"/>
<dbReference type="InterPro" id="IPR002347">
    <property type="entry name" value="SDR_fam"/>
</dbReference>
<evidence type="ECO:0000256" key="4">
    <source>
        <dbReference type="ARBA" id="ARBA00022531"/>
    </source>
</evidence>
<name>A0A7S0C8F0_9STRA</name>
<organism evidence="9">
    <name type="scientific">Proboscia inermis</name>
    <dbReference type="NCBI Taxonomy" id="420281"/>
    <lineage>
        <taxon>Eukaryota</taxon>
        <taxon>Sar</taxon>
        <taxon>Stramenopiles</taxon>
        <taxon>Ochrophyta</taxon>
        <taxon>Bacillariophyta</taxon>
        <taxon>Coscinodiscophyceae</taxon>
        <taxon>Rhizosoleniophycidae</taxon>
        <taxon>Rhizosoleniales</taxon>
        <taxon>Rhizosoleniaceae</taxon>
        <taxon>Proboscia</taxon>
    </lineage>
</organism>
<dbReference type="InterPro" id="IPR036291">
    <property type="entry name" value="NAD(P)-bd_dom_sf"/>
</dbReference>
<evidence type="ECO:0000256" key="1">
    <source>
        <dbReference type="ARBA" id="ARBA00005173"/>
    </source>
</evidence>
<dbReference type="SUPFAM" id="SSF51735">
    <property type="entry name" value="NAD(P)-binding Rossmann-fold domains"/>
    <property type="match status" value="1"/>
</dbReference>
<dbReference type="InterPro" id="IPR005979">
    <property type="entry name" value="Prochl_reduct"/>
</dbReference>
<dbReference type="GO" id="GO:0016630">
    <property type="term" value="F:protochlorophyllide reductase activity"/>
    <property type="evidence" value="ECO:0007669"/>
    <property type="project" value="UniProtKB-EC"/>
</dbReference>
<dbReference type="PANTHER" id="PTHR44419:SF19">
    <property type="entry name" value="PROTOCHLOROPHYLLIDE REDUCTASE A, CHLOROPLASTIC"/>
    <property type="match status" value="1"/>
</dbReference>
<accession>A0A7S0C8F0</accession>
<dbReference type="GO" id="GO:0015979">
    <property type="term" value="P:photosynthesis"/>
    <property type="evidence" value="ECO:0007669"/>
    <property type="project" value="UniProtKB-KW"/>
</dbReference>
<evidence type="ECO:0000256" key="3">
    <source>
        <dbReference type="ARBA" id="ARBA00012006"/>
    </source>
</evidence>
<reference evidence="9" key="1">
    <citation type="submission" date="2021-01" db="EMBL/GenBank/DDBJ databases">
        <authorList>
            <person name="Corre E."/>
            <person name="Pelletier E."/>
            <person name="Niang G."/>
            <person name="Scheremetjew M."/>
            <person name="Finn R."/>
            <person name="Kale V."/>
            <person name="Holt S."/>
            <person name="Cochrane G."/>
            <person name="Meng A."/>
            <person name="Brown T."/>
            <person name="Cohen L."/>
        </authorList>
    </citation>
    <scope>NUCLEOTIDE SEQUENCE</scope>
    <source>
        <strain evidence="9">CCAP1064/1</strain>
    </source>
</reference>
<keyword evidence="4" id="KW-0602">Photosynthesis</keyword>
<feature type="chain" id="PRO_5030750761" description="protochlorophyllide reductase" evidence="8">
    <location>
        <begin position="17"/>
        <end position="400"/>
    </location>
</feature>
<dbReference type="Gene3D" id="3.40.50.720">
    <property type="entry name" value="NAD(P)-binding Rossmann-like Domain"/>
    <property type="match status" value="1"/>
</dbReference>
<dbReference type="UniPathway" id="UPA00668"/>
<dbReference type="Pfam" id="PF00106">
    <property type="entry name" value="adh_short"/>
    <property type="match status" value="1"/>
</dbReference>
<dbReference type="EC" id="1.3.1.33" evidence="3"/>
<dbReference type="PANTHER" id="PTHR44419">
    <property type="entry name" value="PROTOCHLOROPHYLLIDE REDUCTASE C, CHLOROPLASTIC"/>
    <property type="match status" value="1"/>
</dbReference>
<evidence type="ECO:0000256" key="8">
    <source>
        <dbReference type="SAM" id="SignalP"/>
    </source>
</evidence>
<feature type="signal peptide" evidence="8">
    <location>
        <begin position="1"/>
        <end position="16"/>
    </location>
</feature>
<keyword evidence="7" id="KW-0149">Chlorophyll biosynthesis</keyword>
<dbReference type="PRINTS" id="PR00081">
    <property type="entry name" value="GDHRDH"/>
</dbReference>
<comment type="pathway">
    <text evidence="1">Porphyrin-containing compound metabolism; chlorophyll biosynthesis.</text>
</comment>
<comment type="similarity">
    <text evidence="2">Belongs to the short-chain dehydrogenases/reductases (SDR) family. POR subfamily.</text>
</comment>
<dbReference type="GO" id="GO:0015995">
    <property type="term" value="P:chlorophyll biosynthetic process"/>
    <property type="evidence" value="ECO:0007669"/>
    <property type="project" value="UniProtKB-UniPathway"/>
</dbReference>
<gene>
    <name evidence="9" type="ORF">PINE0816_LOCUS10483</name>
</gene>
<sequence length="400" mass="41753">MIRFLLLVLTVRCGRALKINEPQLTRREIFSVTAATAVSASSLLTPLLPVARAASDAPESYEKIIPQETLLSGLTTSPVRNIIITGANSGVGLAGAKLLTASGHRVILACRTQAKADAAAAKCMAYAATSGDSFYPSRRSGGEAVGAECDLASLSSVRAFAKSMKDSQLDTLVLNAGLAHGQADKEPFRTMDGFEETVGVNHLGHFLLADLIAPILAKSSSAPRIVSTASPVHDPNSGGGNVGRTASLGNLAGMSNDGASFAMVDGGPYDPDKAYKDSKLCNVLFMAEAARRYKGKITVNAFSPGLIADPNGFFRNQSRLFATVFNSITKIVGVAETNEFGGSGLAYMAADASMDGLTGGWYDSVPVGKHQLAKHAPSVEAQNIDEQKSLWTLSAKLVGA</sequence>
<evidence type="ECO:0000256" key="5">
    <source>
        <dbReference type="ARBA" id="ARBA00022857"/>
    </source>
</evidence>
<evidence type="ECO:0000256" key="7">
    <source>
        <dbReference type="ARBA" id="ARBA00023171"/>
    </source>
</evidence>
<evidence type="ECO:0000256" key="6">
    <source>
        <dbReference type="ARBA" id="ARBA00023002"/>
    </source>
</evidence>
<evidence type="ECO:0000313" key="9">
    <source>
        <dbReference type="EMBL" id="CAD8414349.1"/>
    </source>
</evidence>
<dbReference type="EMBL" id="HBEL01022360">
    <property type="protein sequence ID" value="CAD8414349.1"/>
    <property type="molecule type" value="Transcribed_RNA"/>
</dbReference>
<keyword evidence="5" id="KW-0521">NADP</keyword>
<keyword evidence="6" id="KW-0560">Oxidoreductase</keyword>
<keyword evidence="8" id="KW-0732">Signal</keyword>
<evidence type="ECO:0000256" key="2">
    <source>
        <dbReference type="ARBA" id="ARBA00005821"/>
    </source>
</evidence>